<dbReference type="EMBL" id="MZMZ02002413">
    <property type="protein sequence ID" value="RQM25959.1"/>
    <property type="molecule type" value="Genomic_DNA"/>
</dbReference>
<proteinExistence type="predicted"/>
<evidence type="ECO:0000313" key="1">
    <source>
        <dbReference type="EMBL" id="RHY06303.1"/>
    </source>
</evidence>
<evidence type="ECO:0000313" key="3">
    <source>
        <dbReference type="Proteomes" id="UP000265427"/>
    </source>
</evidence>
<dbReference type="EMBL" id="QUSZ01006286">
    <property type="protein sequence ID" value="RHY06303.1"/>
    <property type="molecule type" value="Genomic_DNA"/>
</dbReference>
<protein>
    <submittedName>
        <fullName evidence="1">Uncharacterized protein</fullName>
    </submittedName>
</protein>
<name>A0A397AEN5_APHAT</name>
<reference evidence="1 3" key="2">
    <citation type="submission" date="2018-08" db="EMBL/GenBank/DDBJ databases">
        <title>Aphanomyces genome sequencing and annotation.</title>
        <authorList>
            <person name="Minardi D."/>
            <person name="Oidtmann B."/>
            <person name="Van Der Giezen M."/>
            <person name="Studholme D.J."/>
        </authorList>
    </citation>
    <scope>NUCLEOTIDE SEQUENCE [LARGE SCALE GENOMIC DNA]</scope>
    <source>
        <strain evidence="1 3">Kv</strain>
    </source>
</reference>
<dbReference type="Proteomes" id="UP000265427">
    <property type="component" value="Unassembled WGS sequence"/>
</dbReference>
<evidence type="ECO:0000313" key="4">
    <source>
        <dbReference type="Proteomes" id="UP000284702"/>
    </source>
</evidence>
<accession>A0A397AEN5</accession>
<gene>
    <name evidence="2" type="ORF">B5M09_004380</name>
    <name evidence="1" type="ORF">DYB36_003579</name>
</gene>
<keyword evidence="4" id="KW-1185">Reference proteome</keyword>
<dbReference type="AlphaFoldDB" id="A0A397AEN5"/>
<comment type="caution">
    <text evidence="1">The sequence shown here is derived from an EMBL/GenBank/DDBJ whole genome shotgun (WGS) entry which is preliminary data.</text>
</comment>
<organism evidence="1 3">
    <name type="scientific">Aphanomyces astaci</name>
    <name type="common">Crayfish plague agent</name>
    <dbReference type="NCBI Taxonomy" id="112090"/>
    <lineage>
        <taxon>Eukaryota</taxon>
        <taxon>Sar</taxon>
        <taxon>Stramenopiles</taxon>
        <taxon>Oomycota</taxon>
        <taxon>Saprolegniomycetes</taxon>
        <taxon>Saprolegniales</taxon>
        <taxon>Verrucalvaceae</taxon>
        <taxon>Aphanomyces</taxon>
    </lineage>
</organism>
<feature type="non-terminal residue" evidence="1">
    <location>
        <position position="1"/>
    </location>
</feature>
<sequence>AAVLDPINGSFQFTIVANTICKIIRIEKNYLNKKNGFELLRLGTITKRILTKIQQFSVRCPQDKLLVQMIRDNCSWKLERKKVLNAFAKDMSKACGKLPRVRSEPQLPKGHKLQFS</sequence>
<dbReference type="Proteomes" id="UP000284702">
    <property type="component" value="Unassembled WGS sequence"/>
</dbReference>
<reference evidence="2 4" key="1">
    <citation type="submission" date="2018-07" db="EMBL/GenBank/DDBJ databases">
        <title>Annotation of Aphanomyces astaci genome assembly.</title>
        <authorList>
            <person name="Studholme D.J."/>
        </authorList>
    </citation>
    <scope>NUCLEOTIDE SEQUENCE [LARGE SCALE GENOMIC DNA]</scope>
    <source>
        <strain evidence="2">Pc</strain>
    </source>
</reference>
<dbReference type="VEuPathDB" id="FungiDB:H257_00362"/>
<evidence type="ECO:0000313" key="2">
    <source>
        <dbReference type="EMBL" id="RQM25959.1"/>
    </source>
</evidence>